<organism evidence="1">
    <name type="scientific">Arundo donax</name>
    <name type="common">Giant reed</name>
    <name type="synonym">Donax arundinaceus</name>
    <dbReference type="NCBI Taxonomy" id="35708"/>
    <lineage>
        <taxon>Eukaryota</taxon>
        <taxon>Viridiplantae</taxon>
        <taxon>Streptophyta</taxon>
        <taxon>Embryophyta</taxon>
        <taxon>Tracheophyta</taxon>
        <taxon>Spermatophyta</taxon>
        <taxon>Magnoliopsida</taxon>
        <taxon>Liliopsida</taxon>
        <taxon>Poales</taxon>
        <taxon>Poaceae</taxon>
        <taxon>PACMAD clade</taxon>
        <taxon>Arundinoideae</taxon>
        <taxon>Arundineae</taxon>
        <taxon>Arundo</taxon>
    </lineage>
</organism>
<dbReference type="EMBL" id="GBRH01176842">
    <property type="protein sequence ID" value="JAE21054.1"/>
    <property type="molecule type" value="Transcribed_RNA"/>
</dbReference>
<accession>A0A0A9GC73</accession>
<evidence type="ECO:0000313" key="1">
    <source>
        <dbReference type="EMBL" id="JAE21054.1"/>
    </source>
</evidence>
<reference evidence="1" key="1">
    <citation type="submission" date="2014-09" db="EMBL/GenBank/DDBJ databases">
        <authorList>
            <person name="Magalhaes I.L.F."/>
            <person name="Oliveira U."/>
            <person name="Santos F.R."/>
            <person name="Vidigal T.H.D.A."/>
            <person name="Brescovit A.D."/>
            <person name="Santos A.J."/>
        </authorList>
    </citation>
    <scope>NUCLEOTIDE SEQUENCE</scope>
    <source>
        <tissue evidence="1">Shoot tissue taken approximately 20 cm above the soil surface</tissue>
    </source>
</reference>
<sequence>MQPIQLFFLPQVARHHRETNFCTSHSGHTGNLANKFCCKDNKLVLLTNLYHPCFLGLHHLP</sequence>
<protein>
    <submittedName>
        <fullName evidence="1">Uncharacterized protein</fullName>
    </submittedName>
</protein>
<dbReference type="AlphaFoldDB" id="A0A0A9GC73"/>
<proteinExistence type="predicted"/>
<name>A0A0A9GC73_ARUDO</name>
<reference evidence="1" key="2">
    <citation type="journal article" date="2015" name="Data Brief">
        <title>Shoot transcriptome of the giant reed, Arundo donax.</title>
        <authorList>
            <person name="Barrero R.A."/>
            <person name="Guerrero F.D."/>
            <person name="Moolhuijzen P."/>
            <person name="Goolsby J.A."/>
            <person name="Tidwell J."/>
            <person name="Bellgard S.E."/>
            <person name="Bellgard M.I."/>
        </authorList>
    </citation>
    <scope>NUCLEOTIDE SEQUENCE</scope>
    <source>
        <tissue evidence="1">Shoot tissue taken approximately 20 cm above the soil surface</tissue>
    </source>
</reference>